<dbReference type="AlphaFoldDB" id="A0A6A7KCT2"/>
<dbReference type="Pfam" id="PF07739">
    <property type="entry name" value="TipAS"/>
    <property type="match status" value="1"/>
</dbReference>
<evidence type="ECO:0000313" key="7">
    <source>
        <dbReference type="Proteomes" id="UP000440004"/>
    </source>
</evidence>
<dbReference type="PROSITE" id="PS50937">
    <property type="entry name" value="HTH_MERR_2"/>
    <property type="match status" value="1"/>
</dbReference>
<dbReference type="Gene3D" id="1.10.490.50">
    <property type="entry name" value="Antibiotic binding domain of TipA-like multidrug resistance regulators"/>
    <property type="match status" value="1"/>
</dbReference>
<dbReference type="Pfam" id="PF13411">
    <property type="entry name" value="MerR_1"/>
    <property type="match status" value="1"/>
</dbReference>
<keyword evidence="2" id="KW-0238">DNA-binding</keyword>
<evidence type="ECO:0000256" key="2">
    <source>
        <dbReference type="ARBA" id="ARBA00023125"/>
    </source>
</evidence>
<dbReference type="InterPro" id="IPR012925">
    <property type="entry name" value="TipAS_dom"/>
</dbReference>
<dbReference type="PANTHER" id="PTHR30204">
    <property type="entry name" value="REDOX-CYCLING DRUG-SENSING TRANSCRIPTIONAL ACTIVATOR SOXR"/>
    <property type="match status" value="1"/>
</dbReference>
<evidence type="ECO:0000256" key="3">
    <source>
        <dbReference type="ARBA" id="ARBA00023159"/>
    </source>
</evidence>
<dbReference type="Proteomes" id="UP000440004">
    <property type="component" value="Unassembled WGS sequence"/>
</dbReference>
<keyword evidence="4" id="KW-0804">Transcription</keyword>
<accession>A0A6A7KCT2</accession>
<evidence type="ECO:0000256" key="1">
    <source>
        <dbReference type="ARBA" id="ARBA00023015"/>
    </source>
</evidence>
<organism evidence="6 7">
    <name type="scientific">Alkalibaculum sporogenes</name>
    <dbReference type="NCBI Taxonomy" id="2655001"/>
    <lineage>
        <taxon>Bacteria</taxon>
        <taxon>Bacillati</taxon>
        <taxon>Bacillota</taxon>
        <taxon>Clostridia</taxon>
        <taxon>Eubacteriales</taxon>
        <taxon>Eubacteriaceae</taxon>
        <taxon>Alkalibaculum</taxon>
    </lineage>
</organism>
<proteinExistence type="predicted"/>
<evidence type="ECO:0000313" key="6">
    <source>
        <dbReference type="EMBL" id="MPW27330.1"/>
    </source>
</evidence>
<dbReference type="PRINTS" id="PR00040">
    <property type="entry name" value="HTHMERR"/>
</dbReference>
<dbReference type="CDD" id="cd01106">
    <property type="entry name" value="HTH_TipAL-Mta"/>
    <property type="match status" value="1"/>
</dbReference>
<keyword evidence="7" id="KW-1185">Reference proteome</keyword>
<dbReference type="SUPFAM" id="SSF46955">
    <property type="entry name" value="Putative DNA-binding domain"/>
    <property type="match status" value="1"/>
</dbReference>
<dbReference type="EMBL" id="WHNX01000062">
    <property type="protein sequence ID" value="MPW27330.1"/>
    <property type="molecule type" value="Genomic_DNA"/>
</dbReference>
<evidence type="ECO:0000259" key="5">
    <source>
        <dbReference type="PROSITE" id="PS50937"/>
    </source>
</evidence>
<dbReference type="InterPro" id="IPR036244">
    <property type="entry name" value="TipA-like_antibiotic-bd"/>
</dbReference>
<dbReference type="Gene3D" id="1.10.1660.10">
    <property type="match status" value="1"/>
</dbReference>
<evidence type="ECO:0000256" key="4">
    <source>
        <dbReference type="ARBA" id="ARBA00023163"/>
    </source>
</evidence>
<dbReference type="InterPro" id="IPR009061">
    <property type="entry name" value="DNA-bd_dom_put_sf"/>
</dbReference>
<feature type="domain" description="HTH merR-type" evidence="5">
    <location>
        <begin position="1"/>
        <end position="71"/>
    </location>
</feature>
<dbReference type="RefSeq" id="WP_152806960.1">
    <property type="nucleotide sequence ID" value="NZ_WHNX01000062.1"/>
</dbReference>
<dbReference type="SUPFAM" id="SSF89082">
    <property type="entry name" value="Antibiotic binding domain of TipA-like multidrug resistance regulators"/>
    <property type="match status" value="1"/>
</dbReference>
<comment type="caution">
    <text evidence="6">The sequence shown here is derived from an EMBL/GenBank/DDBJ whole genome shotgun (WGS) entry which is preliminary data.</text>
</comment>
<reference evidence="6 7" key="1">
    <citation type="submission" date="2019-10" db="EMBL/GenBank/DDBJ databases">
        <title>Alkalibaculum tamaniensis sp.nov., a new alkaliphilic acetogen, isolated on methoxylated aromatics from a mud volcano.</title>
        <authorList>
            <person name="Khomyakova M.A."/>
            <person name="Merkel A.Y."/>
            <person name="Bonch-Osmolovskaya E.A."/>
            <person name="Slobodkin A.I."/>
        </authorList>
    </citation>
    <scope>NUCLEOTIDE SEQUENCE [LARGE SCALE GENOMIC DNA]</scope>
    <source>
        <strain evidence="6 7">M08DMB</strain>
    </source>
</reference>
<name>A0A6A7KCT2_9FIRM</name>
<dbReference type="GO" id="GO:0003677">
    <property type="term" value="F:DNA binding"/>
    <property type="evidence" value="ECO:0007669"/>
    <property type="project" value="UniProtKB-KW"/>
</dbReference>
<gene>
    <name evidence="6" type="ORF">GC105_16310</name>
</gene>
<protein>
    <submittedName>
        <fullName evidence="6">MerR family transcriptional regulator</fullName>
    </submittedName>
</protein>
<sequence length="254" mass="29635">MEYTVKKLAELAGISTRTLRYYDEIDILKPARINSSGYRIYGETQIDKLQQIMFYRELGVGLDSIKTILCSSSFNKHDALREHHGKLLDKKQQLELLIANVEKTIAMTEGRTYMSDKEKFEGFKKKMIEENELKYGKEVREKYGNGTIDSFNQKIKNMSEEQYDLIQKLTDDLNEAIKSAYEEGDPSSQLAQKACELHKMWLLNYWDQYSKEAHMGLVQMYVDDERFTAYYDKIAPGCTVFLRNAMRIFTGVEE</sequence>
<dbReference type="PANTHER" id="PTHR30204:SF90">
    <property type="entry name" value="HTH-TYPE TRANSCRIPTIONAL ACTIVATOR MTA"/>
    <property type="match status" value="1"/>
</dbReference>
<dbReference type="SMART" id="SM00422">
    <property type="entry name" value="HTH_MERR"/>
    <property type="match status" value="1"/>
</dbReference>
<dbReference type="InterPro" id="IPR047057">
    <property type="entry name" value="MerR_fam"/>
</dbReference>
<dbReference type="InterPro" id="IPR000551">
    <property type="entry name" value="MerR-type_HTH_dom"/>
</dbReference>
<keyword evidence="3" id="KW-0010">Activator</keyword>
<dbReference type="GO" id="GO:0003700">
    <property type="term" value="F:DNA-binding transcription factor activity"/>
    <property type="evidence" value="ECO:0007669"/>
    <property type="project" value="InterPro"/>
</dbReference>
<keyword evidence="1" id="KW-0805">Transcription regulation</keyword>